<accession>A0ABD4YSF2</accession>
<evidence type="ECO:0000313" key="7">
    <source>
        <dbReference type="EMBL" id="MDH1177864.1"/>
    </source>
</evidence>
<evidence type="ECO:0000256" key="5">
    <source>
        <dbReference type="ARBA" id="ARBA00023136"/>
    </source>
</evidence>
<evidence type="ECO:0000256" key="6">
    <source>
        <dbReference type="SAM" id="Phobius"/>
    </source>
</evidence>
<dbReference type="AlphaFoldDB" id="A0ABD4YSF2"/>
<feature type="transmembrane region" description="Helical" evidence="6">
    <location>
        <begin position="75"/>
        <end position="93"/>
    </location>
</feature>
<dbReference type="PANTHER" id="PTHR30086">
    <property type="entry name" value="ARGININE EXPORTER PROTEIN ARGO"/>
    <property type="match status" value="1"/>
</dbReference>
<feature type="transmembrane region" description="Helical" evidence="6">
    <location>
        <begin position="6"/>
        <end position="28"/>
    </location>
</feature>
<feature type="transmembrane region" description="Helical" evidence="6">
    <location>
        <begin position="196"/>
        <end position="217"/>
    </location>
</feature>
<comment type="caution">
    <text evidence="7">The sequence shown here is derived from an EMBL/GenBank/DDBJ whole genome shotgun (WGS) entry which is preliminary data.</text>
</comment>
<dbReference type="Proteomes" id="UP001158644">
    <property type="component" value="Unassembled WGS sequence"/>
</dbReference>
<dbReference type="GO" id="GO:0005886">
    <property type="term" value="C:plasma membrane"/>
    <property type="evidence" value="ECO:0007669"/>
    <property type="project" value="UniProtKB-SubCell"/>
</dbReference>
<sequence>MTATAALLAFTLAAAILTITPGLDNVLVLRTAAVEGSRRALMAGLGISAGCLLWGAIAAFGLGSLLAVSTLAYDTLRICAAIYLFYLGIKLLWSTRAVRKNSGRAAKQISGTGTEADIGTGTRTGTSIGTGIGAGTGIGTGNGTVPPASRIAAATRPGSTATAWFVRGCLTNALNPKVGVFYITFLPQFIPAGADVLRFSLLLATVHAIVGMLWFVLLVAATRPLARWLSRPAVTRGLDRVTGAVFIAFGLRLALEKR</sequence>
<dbReference type="Pfam" id="PF01810">
    <property type="entry name" value="LysE"/>
    <property type="match status" value="1"/>
</dbReference>
<comment type="subcellular location">
    <subcellularLocation>
        <location evidence="1">Cell membrane</location>
        <topology evidence="1">Multi-pass membrane protein</topology>
    </subcellularLocation>
</comment>
<evidence type="ECO:0000256" key="3">
    <source>
        <dbReference type="ARBA" id="ARBA00022692"/>
    </source>
</evidence>
<keyword evidence="3 6" id="KW-0812">Transmembrane</keyword>
<dbReference type="PANTHER" id="PTHR30086:SF20">
    <property type="entry name" value="ARGININE EXPORTER PROTEIN ARGO-RELATED"/>
    <property type="match status" value="1"/>
</dbReference>
<dbReference type="RefSeq" id="WP_279990209.1">
    <property type="nucleotide sequence ID" value="NZ_JAOBZK010000007.1"/>
</dbReference>
<keyword evidence="5 6" id="KW-0472">Membrane</keyword>
<proteinExistence type="predicted"/>
<evidence type="ECO:0000256" key="1">
    <source>
        <dbReference type="ARBA" id="ARBA00004651"/>
    </source>
</evidence>
<keyword evidence="2" id="KW-1003">Cell membrane</keyword>
<dbReference type="InterPro" id="IPR001123">
    <property type="entry name" value="LeuE-type"/>
</dbReference>
<evidence type="ECO:0000313" key="8">
    <source>
        <dbReference type="Proteomes" id="UP001158644"/>
    </source>
</evidence>
<keyword evidence="4 6" id="KW-1133">Transmembrane helix</keyword>
<name>A0ABD4YSF2_9BURK</name>
<reference evidence="7 8" key="1">
    <citation type="submission" date="2022-09" db="EMBL/GenBank/DDBJ databases">
        <title>Intensive care unit water sources are persistently colonized with multi-drug resistant bacteria and are the site of extensive horizontal gene transfer of antibiotic resistance genes.</title>
        <authorList>
            <person name="Diorio-Toth L."/>
        </authorList>
    </citation>
    <scope>NUCLEOTIDE SEQUENCE [LARGE SCALE GENOMIC DNA]</scope>
    <source>
        <strain evidence="7 8">GD03967</strain>
    </source>
</reference>
<gene>
    <name evidence="7" type="ORF">N5C72_07250</name>
</gene>
<evidence type="ECO:0000256" key="4">
    <source>
        <dbReference type="ARBA" id="ARBA00022989"/>
    </source>
</evidence>
<organism evidence="7 8">
    <name type="scientific">Achromobacter mucicolens</name>
    <dbReference type="NCBI Taxonomy" id="1389922"/>
    <lineage>
        <taxon>Bacteria</taxon>
        <taxon>Pseudomonadati</taxon>
        <taxon>Pseudomonadota</taxon>
        <taxon>Betaproteobacteria</taxon>
        <taxon>Burkholderiales</taxon>
        <taxon>Alcaligenaceae</taxon>
        <taxon>Achromobacter</taxon>
    </lineage>
</organism>
<dbReference type="EMBL" id="JAOBZK010000007">
    <property type="protein sequence ID" value="MDH1177864.1"/>
    <property type="molecule type" value="Genomic_DNA"/>
</dbReference>
<protein>
    <submittedName>
        <fullName evidence="7">LysE family translocator</fullName>
    </submittedName>
</protein>
<feature type="transmembrane region" description="Helical" evidence="6">
    <location>
        <begin position="40"/>
        <end position="63"/>
    </location>
</feature>
<evidence type="ECO:0000256" key="2">
    <source>
        <dbReference type="ARBA" id="ARBA00022475"/>
    </source>
</evidence>